<dbReference type="InterPro" id="IPR007763">
    <property type="entry name" value="NDUFA12"/>
</dbReference>
<evidence type="ECO:0008006" key="5">
    <source>
        <dbReference type="Google" id="ProtNLM"/>
    </source>
</evidence>
<evidence type="ECO:0000256" key="2">
    <source>
        <dbReference type="SAM" id="MobiDB-lite"/>
    </source>
</evidence>
<evidence type="ECO:0000313" key="4">
    <source>
        <dbReference type="Proteomes" id="UP000187209"/>
    </source>
</evidence>
<dbReference type="EMBL" id="MPUH01001812">
    <property type="protein sequence ID" value="OMJ66128.1"/>
    <property type="molecule type" value="Genomic_DNA"/>
</dbReference>
<proteinExistence type="inferred from homology"/>
<dbReference type="Proteomes" id="UP000187209">
    <property type="component" value="Unassembled WGS sequence"/>
</dbReference>
<comment type="similarity">
    <text evidence="1">Belongs to the complex I NDUFA12 subunit family.</text>
</comment>
<comment type="caution">
    <text evidence="3">The sequence shown here is derived from an EMBL/GenBank/DDBJ whole genome shotgun (WGS) entry which is preliminary data.</text>
</comment>
<reference evidence="3 4" key="1">
    <citation type="submission" date="2016-11" db="EMBL/GenBank/DDBJ databases">
        <title>The macronuclear genome of Stentor coeruleus: a giant cell with tiny introns.</title>
        <authorList>
            <person name="Slabodnick M."/>
            <person name="Ruby J.G."/>
            <person name="Reiff S.B."/>
            <person name="Swart E.C."/>
            <person name="Gosai S."/>
            <person name="Prabakaran S."/>
            <person name="Witkowska E."/>
            <person name="Larue G.E."/>
            <person name="Fisher S."/>
            <person name="Freeman R.M."/>
            <person name="Gunawardena J."/>
            <person name="Chu W."/>
            <person name="Stover N.A."/>
            <person name="Gregory B.D."/>
            <person name="Nowacki M."/>
            <person name="Derisi J."/>
            <person name="Roy S.W."/>
            <person name="Marshall W.F."/>
            <person name="Sood P."/>
        </authorList>
    </citation>
    <scope>NUCLEOTIDE SEQUENCE [LARGE SCALE GENOMIC DNA]</scope>
    <source>
        <strain evidence="3">WM001</strain>
    </source>
</reference>
<accession>A0A1R2ANK7</accession>
<dbReference type="OrthoDB" id="286706at2759"/>
<protein>
    <recommendedName>
        <fullName evidence="5">NADH dehydrogenase [ubiquinone] 1 alpha subcomplex subunit 12</fullName>
    </recommendedName>
</protein>
<evidence type="ECO:0000256" key="1">
    <source>
        <dbReference type="ARBA" id="ARBA00007355"/>
    </source>
</evidence>
<dbReference type="GO" id="GO:0045271">
    <property type="term" value="C:respiratory chain complex I"/>
    <property type="evidence" value="ECO:0007669"/>
    <property type="project" value="InterPro"/>
</dbReference>
<organism evidence="3 4">
    <name type="scientific">Stentor coeruleus</name>
    <dbReference type="NCBI Taxonomy" id="5963"/>
    <lineage>
        <taxon>Eukaryota</taxon>
        <taxon>Sar</taxon>
        <taxon>Alveolata</taxon>
        <taxon>Ciliophora</taxon>
        <taxon>Postciliodesmatophora</taxon>
        <taxon>Heterotrichea</taxon>
        <taxon>Heterotrichida</taxon>
        <taxon>Stentoridae</taxon>
        <taxon>Stentor</taxon>
    </lineage>
</organism>
<keyword evidence="4" id="KW-1185">Reference proteome</keyword>
<sequence length="141" mass="17270">MFIRRRFGFFKNLKEKIFGSDTNREFVGKDMYGNKYFQIYDPDNFPYKREIEYIEGLHNPKMDPVWAAWLNGREMERPSDKEVEESYGNYLKRKSIGEEFDRKDEEYMKNFRETMKKITKPKQKAYQATSWNPQEKPNKKY</sequence>
<dbReference type="AlphaFoldDB" id="A0A1R2ANK7"/>
<dbReference type="Pfam" id="PF05071">
    <property type="entry name" value="NDUFA12"/>
    <property type="match status" value="1"/>
</dbReference>
<feature type="compositionally biased region" description="Polar residues" evidence="2">
    <location>
        <begin position="126"/>
        <end position="135"/>
    </location>
</feature>
<gene>
    <name evidence="3" type="ORF">SteCoe_37141</name>
</gene>
<evidence type="ECO:0000313" key="3">
    <source>
        <dbReference type="EMBL" id="OMJ66128.1"/>
    </source>
</evidence>
<feature type="region of interest" description="Disordered" evidence="2">
    <location>
        <begin position="119"/>
        <end position="141"/>
    </location>
</feature>
<name>A0A1R2ANK7_9CILI</name>